<reference evidence="7" key="1">
    <citation type="submission" date="2016-08" db="EMBL/GenBank/DDBJ databases">
        <title>Complete genome sequence of the organohalide-respiring Epsilonproteobacterium Sulfurospirillum halorespirans.</title>
        <authorList>
            <person name="Goris T."/>
            <person name="Zimmermann J."/>
            <person name="Schenz B."/>
            <person name="Lemos M."/>
            <person name="Hackermueller J."/>
            <person name="Diekert G."/>
        </authorList>
    </citation>
    <scope>NUCLEOTIDE SEQUENCE [LARGE SCALE GENOMIC DNA]</scope>
    <source>
        <strain>DSM 13726</strain>
        <strain evidence="7">PCE-M2</strain>
    </source>
</reference>
<dbReference type="InterPro" id="IPR005119">
    <property type="entry name" value="LysR_subst-bd"/>
</dbReference>
<dbReference type="SUPFAM" id="SSF53850">
    <property type="entry name" value="Periplasmic binding protein-like II"/>
    <property type="match status" value="1"/>
</dbReference>
<name>A0A1D7TLC6_9BACT</name>
<dbReference type="PATRIC" id="fig|1193502.14.peg.2048"/>
<dbReference type="PANTHER" id="PTHR30126">
    <property type="entry name" value="HTH-TYPE TRANSCRIPTIONAL REGULATOR"/>
    <property type="match status" value="1"/>
</dbReference>
<evidence type="ECO:0000256" key="3">
    <source>
        <dbReference type="ARBA" id="ARBA00023125"/>
    </source>
</evidence>
<dbReference type="Gene3D" id="3.40.190.290">
    <property type="match status" value="1"/>
</dbReference>
<dbReference type="InterPro" id="IPR000847">
    <property type="entry name" value="LysR_HTH_N"/>
</dbReference>
<sequence>MLKDFSKVETFLTVVREKSFSKASKKLGISQPAVTQQIKLLEEYLDIQIVDRKKNGIKLTTAGEELYKVALKLEKHLLAAEREMLRLVNKEVIFVLGASPVIGNYILPDFLNDIQEAIKNNVMLKVEDALDITEKLIDRKVDLALIEAPIFQEGIIYREWLEDELVITSRSPLPKLVKKEDLLSYNWICREEESNTRKIIHETFEKMDIDCKSFKVKSIVTSSTAVKHTLMKANIEETPTVSILSKHIVADEVEQGLLFTTKMKGLKLTRMLYLCYIKDRKHDALIDSVINYIMNKHDIKA</sequence>
<proteinExistence type="inferred from homology"/>
<dbReference type="AlphaFoldDB" id="A0A1D7TLC6"/>
<dbReference type="Proteomes" id="UP000094609">
    <property type="component" value="Chromosome"/>
</dbReference>
<evidence type="ECO:0000256" key="4">
    <source>
        <dbReference type="ARBA" id="ARBA00023163"/>
    </source>
</evidence>
<dbReference type="GO" id="GO:0000976">
    <property type="term" value="F:transcription cis-regulatory region binding"/>
    <property type="evidence" value="ECO:0007669"/>
    <property type="project" value="TreeGrafter"/>
</dbReference>
<evidence type="ECO:0000259" key="5">
    <source>
        <dbReference type="PROSITE" id="PS50931"/>
    </source>
</evidence>
<dbReference type="SUPFAM" id="SSF46785">
    <property type="entry name" value="Winged helix' DNA-binding domain"/>
    <property type="match status" value="1"/>
</dbReference>
<dbReference type="EMBL" id="CP017111">
    <property type="protein sequence ID" value="AOO65786.1"/>
    <property type="molecule type" value="Genomic_DNA"/>
</dbReference>
<keyword evidence="7" id="KW-1185">Reference proteome</keyword>
<dbReference type="InterPro" id="IPR036388">
    <property type="entry name" value="WH-like_DNA-bd_sf"/>
</dbReference>
<evidence type="ECO:0000256" key="2">
    <source>
        <dbReference type="ARBA" id="ARBA00023015"/>
    </source>
</evidence>
<dbReference type="KEGG" id="shal:SHALO_2015"/>
<dbReference type="PRINTS" id="PR00039">
    <property type="entry name" value="HTHLYSR"/>
</dbReference>
<dbReference type="RefSeq" id="WP_025345376.1">
    <property type="nucleotide sequence ID" value="NZ_CP017111.1"/>
</dbReference>
<dbReference type="InterPro" id="IPR036390">
    <property type="entry name" value="WH_DNA-bd_sf"/>
</dbReference>
<keyword evidence="3" id="KW-0238">DNA-binding</keyword>
<dbReference type="FunFam" id="1.10.10.10:FF:000001">
    <property type="entry name" value="LysR family transcriptional regulator"/>
    <property type="match status" value="1"/>
</dbReference>
<dbReference type="Pfam" id="PF03466">
    <property type="entry name" value="LysR_substrate"/>
    <property type="match status" value="1"/>
</dbReference>
<gene>
    <name evidence="6" type="ORF">SHALO_2015</name>
</gene>
<feature type="domain" description="HTH lysR-type" evidence="5">
    <location>
        <begin position="1"/>
        <end position="60"/>
    </location>
</feature>
<dbReference type="GO" id="GO:0003700">
    <property type="term" value="F:DNA-binding transcription factor activity"/>
    <property type="evidence" value="ECO:0007669"/>
    <property type="project" value="InterPro"/>
</dbReference>
<dbReference type="PANTHER" id="PTHR30126:SF40">
    <property type="entry name" value="HTH-TYPE TRANSCRIPTIONAL REGULATOR GLTR"/>
    <property type="match status" value="1"/>
</dbReference>
<keyword evidence="4" id="KW-0804">Transcription</keyword>
<dbReference type="Gene3D" id="1.10.10.10">
    <property type="entry name" value="Winged helix-like DNA-binding domain superfamily/Winged helix DNA-binding domain"/>
    <property type="match status" value="1"/>
</dbReference>
<comment type="similarity">
    <text evidence="1">Belongs to the LysR transcriptional regulatory family.</text>
</comment>
<evidence type="ECO:0000313" key="6">
    <source>
        <dbReference type="EMBL" id="AOO65786.1"/>
    </source>
</evidence>
<keyword evidence="2" id="KW-0805">Transcription regulation</keyword>
<evidence type="ECO:0000256" key="1">
    <source>
        <dbReference type="ARBA" id="ARBA00009437"/>
    </source>
</evidence>
<dbReference type="PROSITE" id="PS50931">
    <property type="entry name" value="HTH_LYSR"/>
    <property type="match status" value="1"/>
</dbReference>
<dbReference type="STRING" id="1193502.SHALO_2015"/>
<protein>
    <submittedName>
        <fullName evidence="6">Transcriptional regulator</fullName>
    </submittedName>
</protein>
<accession>A0A1D7TLC6</accession>
<dbReference type="Pfam" id="PF00126">
    <property type="entry name" value="HTH_1"/>
    <property type="match status" value="1"/>
</dbReference>
<evidence type="ECO:0000313" key="7">
    <source>
        <dbReference type="Proteomes" id="UP000094609"/>
    </source>
</evidence>
<organism evidence="6 7">
    <name type="scientific">Sulfurospirillum halorespirans DSM 13726</name>
    <dbReference type="NCBI Taxonomy" id="1193502"/>
    <lineage>
        <taxon>Bacteria</taxon>
        <taxon>Pseudomonadati</taxon>
        <taxon>Campylobacterota</taxon>
        <taxon>Epsilonproteobacteria</taxon>
        <taxon>Campylobacterales</taxon>
        <taxon>Sulfurospirillaceae</taxon>
        <taxon>Sulfurospirillum</taxon>
    </lineage>
</organism>